<sequence>MCCEGAGLGRRPLLRRHGPQGATAAAAPGSTPAPSTEPPHAVDAAARKAGQSAGHHYPLVEASVATSAEAGFDSARTKVHDYFDGEGIPRKLDTED</sequence>
<dbReference type="EMBL" id="JARJBB010000026">
    <property type="protein sequence ID" value="MDF3302668.1"/>
    <property type="molecule type" value="Genomic_DNA"/>
</dbReference>
<evidence type="ECO:0000313" key="2">
    <source>
        <dbReference type="EMBL" id="MDF3302668.1"/>
    </source>
</evidence>
<dbReference type="Proteomes" id="UP001221150">
    <property type="component" value="Unassembled WGS sequence"/>
</dbReference>
<feature type="region of interest" description="Disordered" evidence="1">
    <location>
        <begin position="1"/>
        <end position="54"/>
    </location>
</feature>
<feature type="compositionally biased region" description="Low complexity" evidence="1">
    <location>
        <begin position="19"/>
        <end position="34"/>
    </location>
</feature>
<evidence type="ECO:0000313" key="3">
    <source>
        <dbReference type="Proteomes" id="UP001221150"/>
    </source>
</evidence>
<protein>
    <submittedName>
        <fullName evidence="2">Uncharacterized protein</fullName>
    </submittedName>
</protein>
<reference evidence="2 3" key="1">
    <citation type="submission" date="2023-03" db="EMBL/GenBank/DDBJ databases">
        <title>Draft genome sequence of Streptomyces sp. K1PA1 isolated from peat swamp forest in Thailand.</title>
        <authorList>
            <person name="Klaysubun C."/>
            <person name="Duangmal K."/>
        </authorList>
    </citation>
    <scope>NUCLEOTIDE SEQUENCE [LARGE SCALE GENOMIC DNA]</scope>
    <source>
        <strain evidence="2 3">K1PA1</strain>
    </source>
</reference>
<accession>A0ABT6ADD3</accession>
<proteinExistence type="predicted"/>
<organism evidence="2 3">
    <name type="scientific">Streptomyces tropicalis</name>
    <dbReference type="NCBI Taxonomy" id="3034234"/>
    <lineage>
        <taxon>Bacteria</taxon>
        <taxon>Bacillati</taxon>
        <taxon>Actinomycetota</taxon>
        <taxon>Actinomycetes</taxon>
        <taxon>Kitasatosporales</taxon>
        <taxon>Streptomycetaceae</taxon>
        <taxon>Streptomyces</taxon>
    </lineage>
</organism>
<comment type="caution">
    <text evidence="2">The sequence shown here is derived from an EMBL/GenBank/DDBJ whole genome shotgun (WGS) entry which is preliminary data.</text>
</comment>
<keyword evidence="3" id="KW-1185">Reference proteome</keyword>
<evidence type="ECO:0000256" key="1">
    <source>
        <dbReference type="SAM" id="MobiDB-lite"/>
    </source>
</evidence>
<dbReference type="RefSeq" id="WP_276112224.1">
    <property type="nucleotide sequence ID" value="NZ_JARJBB010000026.1"/>
</dbReference>
<name>A0ABT6ADD3_9ACTN</name>
<gene>
    <name evidence="2" type="ORF">P3H78_29470</name>
</gene>